<dbReference type="Gene3D" id="1.10.510.10">
    <property type="entry name" value="Transferase(Phosphotransferase) domain 1"/>
    <property type="match status" value="1"/>
</dbReference>
<keyword evidence="9" id="KW-1015">Disulfide bond</keyword>
<comment type="similarity">
    <text evidence="13">Belongs to the adenylyl cyclase class-4/guanylyl cyclase family.</text>
</comment>
<dbReference type="Pfam" id="PF07714">
    <property type="entry name" value="PK_Tyr_Ser-Thr"/>
    <property type="match status" value="1"/>
</dbReference>
<dbReference type="SUPFAM" id="SSF53822">
    <property type="entry name" value="Periplasmic binding protein-like I"/>
    <property type="match status" value="1"/>
</dbReference>
<keyword evidence="12 14" id="KW-0141">cGMP biosynthesis</keyword>
<evidence type="ECO:0000256" key="6">
    <source>
        <dbReference type="ARBA" id="ARBA00022741"/>
    </source>
</evidence>
<dbReference type="FunFam" id="1.10.510.10:FF:000404">
    <property type="entry name" value="Guanylate cyclase"/>
    <property type="match status" value="1"/>
</dbReference>
<dbReference type="AlphaFoldDB" id="A0A8C7DD87"/>
<feature type="compositionally biased region" description="Basic residues" evidence="16">
    <location>
        <begin position="1039"/>
        <end position="1048"/>
    </location>
</feature>
<dbReference type="EC" id="4.6.1.2" evidence="3 14"/>
<keyword evidence="4 17" id="KW-0812">Transmembrane</keyword>
<dbReference type="InterPro" id="IPR018297">
    <property type="entry name" value="A/G_cyclase_CS"/>
</dbReference>
<comment type="catalytic activity">
    <reaction evidence="1 14">
        <text>GTP = 3',5'-cyclic GMP + diphosphate</text>
        <dbReference type="Rhea" id="RHEA:13665"/>
        <dbReference type="ChEBI" id="CHEBI:33019"/>
        <dbReference type="ChEBI" id="CHEBI:37565"/>
        <dbReference type="ChEBI" id="CHEBI:57746"/>
        <dbReference type="EC" id="4.6.1.2"/>
    </reaction>
</comment>
<evidence type="ECO:0000256" key="13">
    <source>
        <dbReference type="RuleBase" id="RU000405"/>
    </source>
</evidence>
<dbReference type="InterPro" id="IPR000719">
    <property type="entry name" value="Prot_kinase_dom"/>
</dbReference>
<evidence type="ECO:0000256" key="7">
    <source>
        <dbReference type="ARBA" id="ARBA00022989"/>
    </source>
</evidence>
<keyword evidence="10 13" id="KW-0456">Lyase</keyword>
<feature type="compositionally biased region" description="Basic and acidic residues" evidence="16">
    <location>
        <begin position="1020"/>
        <end position="1029"/>
    </location>
</feature>
<evidence type="ECO:0000256" key="16">
    <source>
        <dbReference type="SAM" id="MobiDB-lite"/>
    </source>
</evidence>
<dbReference type="PROSITE" id="PS50011">
    <property type="entry name" value="PROTEIN_KINASE_DOM"/>
    <property type="match status" value="1"/>
</dbReference>
<dbReference type="Gene3D" id="3.30.70.1230">
    <property type="entry name" value="Nucleotide cyclase"/>
    <property type="match status" value="1"/>
</dbReference>
<keyword evidence="5" id="KW-0732">Signal</keyword>
<keyword evidence="11" id="KW-0966">Cell projection</keyword>
<dbReference type="SUPFAM" id="SSF55073">
    <property type="entry name" value="Nucleotide cyclase"/>
    <property type="match status" value="1"/>
</dbReference>
<dbReference type="CDD" id="cd06371">
    <property type="entry name" value="PBP1_sensory_GC_DEF-like"/>
    <property type="match status" value="1"/>
</dbReference>
<dbReference type="InterPro" id="IPR050401">
    <property type="entry name" value="Cyclic_nucleotide_synthase"/>
</dbReference>
<feature type="transmembrane region" description="Helical" evidence="17">
    <location>
        <begin position="36"/>
        <end position="61"/>
    </location>
</feature>
<dbReference type="CDD" id="cd14043">
    <property type="entry name" value="PK_GC-2D"/>
    <property type="match status" value="1"/>
</dbReference>
<dbReference type="InterPro" id="IPR001054">
    <property type="entry name" value="A/G_cyclase"/>
</dbReference>
<dbReference type="SUPFAM" id="SSF56112">
    <property type="entry name" value="Protein kinase-like (PK-like)"/>
    <property type="match status" value="1"/>
</dbReference>
<dbReference type="InterPro" id="IPR001828">
    <property type="entry name" value="ANF_lig-bd_rcpt"/>
</dbReference>
<dbReference type="GO" id="GO:0004383">
    <property type="term" value="F:guanylate cyclase activity"/>
    <property type="evidence" value="ECO:0007669"/>
    <property type="project" value="UniProtKB-EC"/>
</dbReference>
<dbReference type="GO" id="GO:0007168">
    <property type="term" value="P:receptor guanylyl cyclase signaling pathway"/>
    <property type="evidence" value="ECO:0007669"/>
    <property type="project" value="TreeGrafter"/>
</dbReference>
<proteinExistence type="inferred from homology"/>
<evidence type="ECO:0000256" key="17">
    <source>
        <dbReference type="SAM" id="Phobius"/>
    </source>
</evidence>
<dbReference type="GO" id="GO:0004672">
    <property type="term" value="F:protein kinase activity"/>
    <property type="evidence" value="ECO:0007669"/>
    <property type="project" value="InterPro"/>
</dbReference>
<comment type="subcellular location">
    <subcellularLocation>
        <location evidence="2">Photoreceptor outer segment membrane</location>
        <topology evidence="2">Single-pass type I membrane protein</topology>
    </subcellularLocation>
</comment>
<keyword evidence="21" id="KW-1185">Reference proteome</keyword>
<evidence type="ECO:0000256" key="5">
    <source>
        <dbReference type="ARBA" id="ARBA00022729"/>
    </source>
</evidence>
<evidence type="ECO:0000256" key="11">
    <source>
        <dbReference type="ARBA" id="ARBA00023273"/>
    </source>
</evidence>
<reference evidence="20" key="1">
    <citation type="submission" date="2025-08" db="UniProtKB">
        <authorList>
            <consortium name="Ensembl"/>
        </authorList>
    </citation>
    <scope>IDENTIFICATION</scope>
</reference>
<evidence type="ECO:0000256" key="15">
    <source>
        <dbReference type="SAM" id="Coils"/>
    </source>
</evidence>
<dbReference type="FunFam" id="3.30.70.1230:FF:000013">
    <property type="entry name" value="Guanylate cyclase"/>
    <property type="match status" value="1"/>
</dbReference>
<feature type="domain" description="Guanylate cyclase" evidence="19">
    <location>
        <begin position="830"/>
        <end position="960"/>
    </location>
</feature>
<dbReference type="PANTHER" id="PTHR11920">
    <property type="entry name" value="GUANYLYL CYCLASE"/>
    <property type="match status" value="1"/>
</dbReference>
<protein>
    <recommendedName>
        <fullName evidence="3 14">Guanylate cyclase</fullName>
        <ecNumber evidence="3 14">4.6.1.2</ecNumber>
    </recommendedName>
</protein>
<evidence type="ECO:0000259" key="19">
    <source>
        <dbReference type="PROSITE" id="PS50125"/>
    </source>
</evidence>
<evidence type="ECO:0000256" key="8">
    <source>
        <dbReference type="ARBA" id="ARBA00023136"/>
    </source>
</evidence>
<keyword evidence="8 17" id="KW-0472">Membrane</keyword>
<evidence type="ECO:0000313" key="20">
    <source>
        <dbReference type="Ensembl" id="ENSOKIP00005011690.1"/>
    </source>
</evidence>
<gene>
    <name evidence="20" type="primary">LOC109909240</name>
</gene>
<dbReference type="Proteomes" id="UP000694557">
    <property type="component" value="Unassembled WGS sequence"/>
</dbReference>
<keyword evidence="7 17" id="KW-1133">Transmembrane helix</keyword>
<feature type="region of interest" description="Disordered" evidence="16">
    <location>
        <begin position="1012"/>
        <end position="1048"/>
    </location>
</feature>
<evidence type="ECO:0000256" key="1">
    <source>
        <dbReference type="ARBA" id="ARBA00001436"/>
    </source>
</evidence>
<keyword evidence="6" id="KW-0547">Nucleotide-binding</keyword>
<dbReference type="GeneTree" id="ENSGT00940000166134"/>
<dbReference type="Ensembl" id="ENSOKIT00005012501.1">
    <property type="protein sequence ID" value="ENSOKIP00005011690.1"/>
    <property type="gene ID" value="ENSOKIG00005004676.1"/>
</dbReference>
<dbReference type="PROSITE" id="PS00452">
    <property type="entry name" value="GUANYLATE_CYCLASE_1"/>
    <property type="match status" value="1"/>
</dbReference>
<feature type="domain" description="Protein kinase" evidence="18">
    <location>
        <begin position="503"/>
        <end position="758"/>
    </location>
</feature>
<dbReference type="PROSITE" id="PS50125">
    <property type="entry name" value="GUANYLATE_CYCLASE_2"/>
    <property type="match status" value="1"/>
</dbReference>
<name>A0A8C7DD87_ONCKI</name>
<dbReference type="FunFam" id="3.40.50.2300:FF:000114">
    <property type="entry name" value="Guanylate cyclase"/>
    <property type="match status" value="1"/>
</dbReference>
<evidence type="ECO:0000256" key="2">
    <source>
        <dbReference type="ARBA" id="ARBA00004451"/>
    </source>
</evidence>
<evidence type="ECO:0000256" key="3">
    <source>
        <dbReference type="ARBA" id="ARBA00012202"/>
    </source>
</evidence>
<dbReference type="GO" id="GO:0004016">
    <property type="term" value="F:adenylate cyclase activity"/>
    <property type="evidence" value="ECO:0007669"/>
    <property type="project" value="TreeGrafter"/>
</dbReference>
<dbReference type="GO" id="GO:0005886">
    <property type="term" value="C:plasma membrane"/>
    <property type="evidence" value="ECO:0007669"/>
    <property type="project" value="TreeGrafter"/>
</dbReference>
<sequence length="1048" mass="118352">MQHIPLNVGGVLWDLSNYPYSPTIFKSRQSLTTLPFYNFLLWVLLGVLTFPCCVQCLIFKVGVLGPWNCDPVYSKALPAVAAKLAVGRINEDFSLDLGSKLDFVILQEACETSKALTTFVYYEKMVDGFVGPTNPGYCDAASLLSKNWDKAIFSWACINYELDRIKGYPTFARTLPSPTRVLFTVLKHFCWANIGIVSSNEDIWMDTAGKVANSLRSQGLPVGIVASVGMNETEMESTLSRIQAAGEIKVIIMCMHSALIGGEQQTAFLLKAHEMGLTKGRYVFVPYDTLLYSLPYANTSYFLLQNNTKLRQAYDAVLTITVSSDLMSFNEAFNMAKRFEELTISLVPQQVNPLFGTIYNSIYLLAKAMHNARRAGKWLSGTNLAYFTRNMTFSGFNQKIQIDTEGESQTNYVILDSDGWEGQLYRSYMVDLSANMVRFAGKSINFPGGSPPPSDSSCWFEPNTICTGGRESVTLLTVLFCFLLRRIQQIQLVKGPNRILLTLEDLTFINPQLSKRVNILSHGDWVWLKKFEEGHFKEVKQSTTKIFTKMKDLRNENINPFLGFFTDCDMFAVVTEHCSRGSLQDLLRNDDVKLDWMFKSSLLLDLIKGMKYLHHREFPHGRLKSRNCVVDGRFVLKITDYGFNELLESQKSPQNLFWTAPEFLRDVENSRKGTYKGDVYSFAIILQEVVVRGLPYCMLGLTPAEIIRKVKKPPPMCRPTVAPDQAPLECIQLMKQCWSEQPDRRPAFDEIFDRFKLINKGKKTNIIDSMLRMLEQYSSNLEDLIRERTEELEVEKQRTEKLLSEMLPPSVAEALKTGATVEPEYFDQVTIYFSDIVGFTTISSLSDPIEVVDLLNDLYTLFDAVLSNHDVYKVETIGDAYMVASGLPKRNGNKHAAEIANMSLNILSSVGTFQMRHMPGIPVRIRIGIHSGSCVAGVVGLTMPRYCLFGDTVNTASRMESTGLPYRIHVNMSTVKILRSLNEGYKIDIRGMTELKGKGIEETYWLVGKENFTKPLPKPPEIKPGDDNHGLNPEDIAAYKRKKSKEKA</sequence>
<evidence type="ECO:0000256" key="14">
    <source>
        <dbReference type="RuleBase" id="RU003431"/>
    </source>
</evidence>
<evidence type="ECO:0000256" key="10">
    <source>
        <dbReference type="ARBA" id="ARBA00023239"/>
    </source>
</evidence>
<dbReference type="Pfam" id="PF01094">
    <property type="entry name" value="ANF_receptor"/>
    <property type="match status" value="1"/>
</dbReference>
<accession>A0A8C7DD87</accession>
<keyword evidence="15" id="KW-0175">Coiled coil</keyword>
<dbReference type="SMART" id="SM00044">
    <property type="entry name" value="CYCc"/>
    <property type="match status" value="1"/>
</dbReference>
<dbReference type="Gene3D" id="3.40.50.2300">
    <property type="match status" value="2"/>
</dbReference>
<reference evidence="20" key="2">
    <citation type="submission" date="2025-09" db="UniProtKB">
        <authorList>
            <consortium name="Ensembl"/>
        </authorList>
    </citation>
    <scope>IDENTIFICATION</scope>
</reference>
<dbReference type="InterPro" id="IPR001245">
    <property type="entry name" value="Ser-Thr/Tyr_kinase_cat_dom"/>
</dbReference>
<dbReference type="GO" id="GO:0035556">
    <property type="term" value="P:intracellular signal transduction"/>
    <property type="evidence" value="ECO:0007669"/>
    <property type="project" value="InterPro"/>
</dbReference>
<organism evidence="20 21">
    <name type="scientific">Oncorhynchus kisutch</name>
    <name type="common">Coho salmon</name>
    <name type="synonym">Salmo kisutch</name>
    <dbReference type="NCBI Taxonomy" id="8019"/>
    <lineage>
        <taxon>Eukaryota</taxon>
        <taxon>Metazoa</taxon>
        <taxon>Chordata</taxon>
        <taxon>Craniata</taxon>
        <taxon>Vertebrata</taxon>
        <taxon>Euteleostomi</taxon>
        <taxon>Actinopterygii</taxon>
        <taxon>Neopterygii</taxon>
        <taxon>Teleostei</taxon>
        <taxon>Protacanthopterygii</taxon>
        <taxon>Salmoniformes</taxon>
        <taxon>Salmonidae</taxon>
        <taxon>Salmoninae</taxon>
        <taxon>Oncorhynchus</taxon>
    </lineage>
</organism>
<dbReference type="Gene3D" id="6.10.250.780">
    <property type="match status" value="1"/>
</dbReference>
<dbReference type="InterPro" id="IPR011645">
    <property type="entry name" value="HNOB_dom_associated"/>
</dbReference>
<dbReference type="InterPro" id="IPR011009">
    <property type="entry name" value="Kinase-like_dom_sf"/>
</dbReference>
<dbReference type="GO" id="GO:0005524">
    <property type="term" value="F:ATP binding"/>
    <property type="evidence" value="ECO:0007669"/>
    <property type="project" value="InterPro"/>
</dbReference>
<dbReference type="PANTHER" id="PTHR11920:SF477">
    <property type="entry name" value="GUANYLATE CYCLASE D"/>
    <property type="match status" value="1"/>
</dbReference>
<evidence type="ECO:0000313" key="21">
    <source>
        <dbReference type="Proteomes" id="UP000694557"/>
    </source>
</evidence>
<dbReference type="PRINTS" id="PR00109">
    <property type="entry name" value="TYRKINASE"/>
</dbReference>
<feature type="coiled-coil region" evidence="15">
    <location>
        <begin position="767"/>
        <end position="794"/>
    </location>
</feature>
<dbReference type="Pfam" id="PF00211">
    <property type="entry name" value="Guanylate_cyc"/>
    <property type="match status" value="1"/>
</dbReference>
<dbReference type="InterPro" id="IPR028082">
    <property type="entry name" value="Peripla_BP_I"/>
</dbReference>
<evidence type="ECO:0000256" key="9">
    <source>
        <dbReference type="ARBA" id="ARBA00023157"/>
    </source>
</evidence>
<dbReference type="CDD" id="cd07302">
    <property type="entry name" value="CHD"/>
    <property type="match status" value="1"/>
</dbReference>
<dbReference type="InterPro" id="IPR029787">
    <property type="entry name" value="Nucleotide_cyclase"/>
</dbReference>
<evidence type="ECO:0000259" key="18">
    <source>
        <dbReference type="PROSITE" id="PS50011"/>
    </source>
</evidence>
<dbReference type="GO" id="GO:0001653">
    <property type="term" value="F:peptide receptor activity"/>
    <property type="evidence" value="ECO:0007669"/>
    <property type="project" value="TreeGrafter"/>
</dbReference>
<evidence type="ECO:0000256" key="12">
    <source>
        <dbReference type="ARBA" id="ARBA00023293"/>
    </source>
</evidence>
<dbReference type="Pfam" id="PF07701">
    <property type="entry name" value="HNOBA"/>
    <property type="match status" value="1"/>
</dbReference>
<evidence type="ECO:0000256" key="4">
    <source>
        <dbReference type="ARBA" id="ARBA00022692"/>
    </source>
</evidence>